<proteinExistence type="predicted"/>
<gene>
    <name evidence="1" type="ORF">GETHPA_21710</name>
</gene>
<organism evidence="1 2">
    <name type="scientific">Geothrix rubra</name>
    <dbReference type="NCBI Taxonomy" id="2927977"/>
    <lineage>
        <taxon>Bacteria</taxon>
        <taxon>Pseudomonadati</taxon>
        <taxon>Acidobacteriota</taxon>
        <taxon>Holophagae</taxon>
        <taxon>Holophagales</taxon>
        <taxon>Holophagaceae</taxon>
        <taxon>Geothrix</taxon>
    </lineage>
</organism>
<protein>
    <recommendedName>
        <fullName evidence="3">Tetratricopeptide repeat protein</fullName>
    </recommendedName>
</protein>
<dbReference type="InterPro" id="IPR025662">
    <property type="entry name" value="Sigma_54_int_dom_ATP-bd_1"/>
</dbReference>
<dbReference type="PROSITE" id="PS00675">
    <property type="entry name" value="SIGMA54_INTERACT_1"/>
    <property type="match status" value="1"/>
</dbReference>
<comment type="caution">
    <text evidence="1">The sequence shown here is derived from an EMBL/GenBank/DDBJ whole genome shotgun (WGS) entry which is preliminary data.</text>
</comment>
<evidence type="ECO:0000313" key="1">
    <source>
        <dbReference type="EMBL" id="GLH70638.1"/>
    </source>
</evidence>
<dbReference type="InterPro" id="IPR027417">
    <property type="entry name" value="P-loop_NTPase"/>
</dbReference>
<dbReference type="SUPFAM" id="SSF52540">
    <property type="entry name" value="P-loop containing nucleoside triphosphate hydrolases"/>
    <property type="match status" value="1"/>
</dbReference>
<dbReference type="RefSeq" id="WP_285726056.1">
    <property type="nucleotide sequence ID" value="NZ_BSDD01000004.1"/>
</dbReference>
<dbReference type="Proteomes" id="UP001165089">
    <property type="component" value="Unassembled WGS sequence"/>
</dbReference>
<dbReference type="InterPro" id="IPR011990">
    <property type="entry name" value="TPR-like_helical_dom_sf"/>
</dbReference>
<dbReference type="Gene3D" id="1.25.40.10">
    <property type="entry name" value="Tetratricopeptide repeat domain"/>
    <property type="match status" value="1"/>
</dbReference>
<dbReference type="SUPFAM" id="SSF48452">
    <property type="entry name" value="TPR-like"/>
    <property type="match status" value="2"/>
</dbReference>
<dbReference type="EMBL" id="BSDD01000004">
    <property type="protein sequence ID" value="GLH70638.1"/>
    <property type="molecule type" value="Genomic_DNA"/>
</dbReference>
<sequence length="1150" mass="125303">MDVTRFLGAHRFAWLAELAQGEACAWHLMRREHDGARFLLQLWTPRPPDRDLDQLREAVLGRFLDAGPLDPVQVHFGYDDEQAWHLQAIQGAPLSRLWPEWGPGPREAFLRRLGEVVAASPHPRFLHPEVITFRPGLILAPRVLGAAPWGLDHLSGLLPAAAPEPPLSDEQPWAQPRDLSDLVSRPIRGRSQELTYLKSLVLGLSAPIPMERIILLQGEEGVGKEELAAWSCAVAESEGIWVHHLAASHEESAGRFLGRLVEAVLQGSEVDFYAGYPASAKALALRVQAFAFLTGGRALNRQEAGPEAEELKAALEALDFASVMHPRLIHLSGLDRATPEVLALVRELVHGSRTPWLLSLSTGAHGAGLRPLVAQLRAEPAAALLGVNRLEDADLRQLLEDLLTCHTLPADYVSDLLDRSLGNPGLLRNFLELALQDGTLVWEDGAWALATDHPPAPRAEEDLMRQIFLGRLQRLPPASATLVRLLALADRPLPTGSLGRLLGLTGDPLEDALQGAVGSRLVQLRRNDAAIPDPRWRELVLAHTPQPELKRLARALLAAIQEQGGALAFSVTLQALASDQATALAAVLAAIRREPTATPQEAQRIVDQALELQPGPAEEAQLYEYLADAWSTGSQGALPPQGEHAARPAAALALEALGKAREALDRIPVAERRGERLAEARLLRKQAMIDLLLRRPAEAQEAIHGAAERLSDHPLHPEQPRLRLALGSLHLLQGYLTKGVRALEEGLQLLNGGGGKASPQDQAALLLALGRALAGQSQFRRAASLLQSAQRLLEHGQDYRSLVPVQIALAQVLFAQGQPEPCLQLLQEALQTARLQSDVALQAQAHFALGAIRGLQQFLGPSLSHLERALQHAQRLGDAALVATTQSWRARTLAALGDPVAADHAQLAALAAQPAVLSPEERGDQTLLQGEVARFRGAWRDAARLYREAAAQYESTGLLWRQRIAQLRFAQAEAREAQRARQEAPEQGWAILENLKGPVEGSDSRLLDLEWHRAHAFLLSTAPPSEAVAQETLQAWSEVLAAARALDFPAQVLEASSEGAALLLQRGEKLGARARMQEAFPSLQQLWARLPESHETSFLGRADLYQFQQTVAAVGLRFVRPDRADPMVDYTPTQMNLPAYPEPEPPQPGR</sequence>
<evidence type="ECO:0008006" key="3">
    <source>
        <dbReference type="Google" id="ProtNLM"/>
    </source>
</evidence>
<keyword evidence="2" id="KW-1185">Reference proteome</keyword>
<accession>A0ABQ5Q7N7</accession>
<evidence type="ECO:0000313" key="2">
    <source>
        <dbReference type="Proteomes" id="UP001165089"/>
    </source>
</evidence>
<reference evidence="1 2" key="1">
    <citation type="journal article" date="2023" name="Antonie Van Leeuwenhoek">
        <title>Mesoterricola silvestris gen. nov., sp. nov., Mesoterricola sediminis sp. nov., Geothrix oryzae sp. nov., Geothrix edaphica sp. nov., Geothrix rubra sp. nov., and Geothrix limicola sp. nov., six novel members of Acidobacteriota isolated from soils.</title>
        <authorList>
            <person name="Itoh H."/>
            <person name="Sugisawa Y."/>
            <person name="Mise K."/>
            <person name="Xu Z."/>
            <person name="Kuniyasu M."/>
            <person name="Ushijima N."/>
            <person name="Kawano K."/>
            <person name="Kobayashi E."/>
            <person name="Shiratori Y."/>
            <person name="Masuda Y."/>
            <person name="Senoo K."/>
        </authorList>
    </citation>
    <scope>NUCLEOTIDE SEQUENCE [LARGE SCALE GENOMIC DNA]</scope>
    <source>
        <strain evidence="1 2">Red803</strain>
    </source>
</reference>
<name>A0ABQ5Q7N7_9BACT</name>